<feature type="domain" description="EGF-like" evidence="4 5">
    <location>
        <begin position="35"/>
        <end position="46"/>
    </location>
</feature>
<accession>A0ABM4CGS4</accession>
<dbReference type="Proteomes" id="UP001652625">
    <property type="component" value="Chromosome 09"/>
</dbReference>
<feature type="chain" id="PRO_5047237229" evidence="3">
    <location>
        <begin position="19"/>
        <end position="328"/>
    </location>
</feature>
<evidence type="ECO:0000313" key="7">
    <source>
        <dbReference type="RefSeq" id="XP_065660920.1"/>
    </source>
</evidence>
<proteinExistence type="predicted"/>
<feature type="transmembrane region" description="Helical" evidence="2">
    <location>
        <begin position="163"/>
        <end position="184"/>
    </location>
</feature>
<dbReference type="CDD" id="cd00054">
    <property type="entry name" value="EGF_CA"/>
    <property type="match status" value="1"/>
</dbReference>
<dbReference type="PROSITE" id="PS00022">
    <property type="entry name" value="EGF_1"/>
    <property type="match status" value="1"/>
</dbReference>
<keyword evidence="3" id="KW-0732">Signal</keyword>
<feature type="signal peptide" evidence="3">
    <location>
        <begin position="1"/>
        <end position="18"/>
    </location>
</feature>
<dbReference type="RefSeq" id="XP_065660920.1">
    <property type="nucleotide sequence ID" value="XM_065804848.1"/>
</dbReference>
<evidence type="ECO:0000256" key="1">
    <source>
        <dbReference type="ARBA" id="ARBA00023157"/>
    </source>
</evidence>
<dbReference type="InterPro" id="IPR000742">
    <property type="entry name" value="EGF"/>
</dbReference>
<evidence type="ECO:0000259" key="4">
    <source>
        <dbReference type="PROSITE" id="PS00022"/>
    </source>
</evidence>
<dbReference type="PROSITE" id="PS01186">
    <property type="entry name" value="EGF_2"/>
    <property type="match status" value="1"/>
</dbReference>
<evidence type="ECO:0000256" key="2">
    <source>
        <dbReference type="SAM" id="Phobius"/>
    </source>
</evidence>
<dbReference type="PROSITE" id="PS01187">
    <property type="entry name" value="EGF_CA"/>
    <property type="match status" value="1"/>
</dbReference>
<keyword evidence="2" id="KW-1133">Transmembrane helix</keyword>
<protein>
    <submittedName>
        <fullName evidence="7">Uncharacterized protein LOC105843845 isoform X2</fullName>
    </submittedName>
</protein>
<reference evidence="7" key="1">
    <citation type="submission" date="2025-08" db="UniProtKB">
        <authorList>
            <consortium name="RefSeq"/>
        </authorList>
    </citation>
    <scope>IDENTIFICATION</scope>
</reference>
<evidence type="ECO:0000259" key="5">
    <source>
        <dbReference type="PROSITE" id="PS01186"/>
    </source>
</evidence>
<keyword evidence="2" id="KW-0812">Transmembrane</keyword>
<organism evidence="6 7">
    <name type="scientific">Hydra vulgaris</name>
    <name type="common">Hydra</name>
    <name type="synonym">Hydra attenuata</name>
    <dbReference type="NCBI Taxonomy" id="6087"/>
    <lineage>
        <taxon>Eukaryota</taxon>
        <taxon>Metazoa</taxon>
        <taxon>Cnidaria</taxon>
        <taxon>Hydrozoa</taxon>
        <taxon>Hydroidolina</taxon>
        <taxon>Anthoathecata</taxon>
        <taxon>Aplanulata</taxon>
        <taxon>Hydridae</taxon>
        <taxon>Hydra</taxon>
    </lineage>
</organism>
<gene>
    <name evidence="7" type="primary">LOC105843845</name>
</gene>
<sequence length="328" mass="36548">MAFTILILLFTICEVVLQETCFCNNNGLCNLNGSCNCSFGFYGVTCGLYDYSYKIQYVSTPNDVPRVLAELISQLSNYNIANALRIDPGNIIQVVFYKIITDEDLLQIQKIASNIGGPIQVINDYNECIERKQICYSGSVCVNRLGSFNCIPNETKSSNFPVVYIWVGAVGGVLILMLLLIVCVRRKKKKKMKKKEEQMRVQEQERKIRSNSAFASADLSIGANYIQNTRHGSVFGETSNRALVFNGVNADSVSAYSYNSRNFVGLDSDRYHQRLSVPMLDSSSYSNFGFARSSSVPHITAYDIASHQPSINGFKNSPSVELSTDQKL</sequence>
<keyword evidence="1" id="KW-1015">Disulfide bond</keyword>
<keyword evidence="2" id="KW-0472">Membrane</keyword>
<dbReference type="InterPro" id="IPR018097">
    <property type="entry name" value="EGF_Ca-bd_CS"/>
</dbReference>
<dbReference type="GeneID" id="105843845"/>
<evidence type="ECO:0000313" key="6">
    <source>
        <dbReference type="Proteomes" id="UP001652625"/>
    </source>
</evidence>
<evidence type="ECO:0000256" key="3">
    <source>
        <dbReference type="SAM" id="SignalP"/>
    </source>
</evidence>
<keyword evidence="6" id="KW-1185">Reference proteome</keyword>
<name>A0ABM4CGS4_HYDVU</name>